<dbReference type="WBParaSite" id="ACAC_0000645101-mRNA-1">
    <property type="protein sequence ID" value="ACAC_0000645101-mRNA-1"/>
    <property type="gene ID" value="ACAC_0000645101"/>
</dbReference>
<dbReference type="AlphaFoldDB" id="A0A0K0D8Q6"/>
<protein>
    <submittedName>
        <fullName evidence="2">Neur_chan_LBD domain-containing protein</fullName>
    </submittedName>
</protein>
<accession>A0A0K0D8Q6</accession>
<organism evidence="1 2">
    <name type="scientific">Angiostrongylus cantonensis</name>
    <name type="common">Rat lungworm</name>
    <dbReference type="NCBI Taxonomy" id="6313"/>
    <lineage>
        <taxon>Eukaryota</taxon>
        <taxon>Metazoa</taxon>
        <taxon>Ecdysozoa</taxon>
        <taxon>Nematoda</taxon>
        <taxon>Chromadorea</taxon>
        <taxon>Rhabditida</taxon>
        <taxon>Rhabditina</taxon>
        <taxon>Rhabditomorpha</taxon>
        <taxon>Strongyloidea</taxon>
        <taxon>Metastrongylidae</taxon>
        <taxon>Angiostrongylus</taxon>
    </lineage>
</organism>
<reference evidence="1" key="1">
    <citation type="submission" date="2012-09" db="EMBL/GenBank/DDBJ databases">
        <authorList>
            <person name="Martin A.A."/>
        </authorList>
    </citation>
    <scope>NUCLEOTIDE SEQUENCE</scope>
</reference>
<dbReference type="Proteomes" id="UP000035642">
    <property type="component" value="Unassembled WGS sequence"/>
</dbReference>
<evidence type="ECO:0000313" key="2">
    <source>
        <dbReference type="WBParaSite" id="ACAC_0000645101-mRNA-1"/>
    </source>
</evidence>
<name>A0A0K0D8Q6_ANGCA</name>
<keyword evidence="1" id="KW-1185">Reference proteome</keyword>
<proteinExistence type="predicted"/>
<reference evidence="2" key="2">
    <citation type="submission" date="2017-02" db="UniProtKB">
        <authorList>
            <consortium name="WormBaseParasite"/>
        </authorList>
    </citation>
    <scope>IDENTIFICATION</scope>
</reference>
<evidence type="ECO:0000313" key="1">
    <source>
        <dbReference type="Proteomes" id="UP000035642"/>
    </source>
</evidence>
<sequence>LPTVSLNVYNVYLWDPDYIQKFQRRDLACVRLSLVSILYTPTPLPIQ</sequence>